<dbReference type="RefSeq" id="WP_379803070.1">
    <property type="nucleotide sequence ID" value="NZ_JBHUOL010000002.1"/>
</dbReference>
<reference evidence="2" key="1">
    <citation type="journal article" date="2019" name="Int. J. Syst. Evol. Microbiol.">
        <title>The Global Catalogue of Microorganisms (GCM) 10K type strain sequencing project: providing services to taxonomists for standard genome sequencing and annotation.</title>
        <authorList>
            <consortium name="The Broad Institute Genomics Platform"/>
            <consortium name="The Broad Institute Genome Sequencing Center for Infectious Disease"/>
            <person name="Wu L."/>
            <person name="Ma J."/>
        </authorList>
    </citation>
    <scope>NUCLEOTIDE SEQUENCE [LARGE SCALE GENOMIC DNA]</scope>
    <source>
        <strain evidence="2">KCTC 52644</strain>
    </source>
</reference>
<organism evidence="1 2">
    <name type="scientific">Flavobacterium ardleyense</name>
    <dbReference type="NCBI Taxonomy" id="2038737"/>
    <lineage>
        <taxon>Bacteria</taxon>
        <taxon>Pseudomonadati</taxon>
        <taxon>Bacteroidota</taxon>
        <taxon>Flavobacteriia</taxon>
        <taxon>Flavobacteriales</taxon>
        <taxon>Flavobacteriaceae</taxon>
        <taxon>Flavobacterium</taxon>
    </lineage>
</organism>
<name>A0ABW5Z3B9_9FLAO</name>
<accession>A0ABW5Z3B9</accession>
<protein>
    <submittedName>
        <fullName evidence="1">Uncharacterized protein</fullName>
    </submittedName>
</protein>
<comment type="caution">
    <text evidence="1">The sequence shown here is derived from an EMBL/GenBank/DDBJ whole genome shotgun (WGS) entry which is preliminary data.</text>
</comment>
<keyword evidence="2" id="KW-1185">Reference proteome</keyword>
<proteinExistence type="predicted"/>
<sequence>MKKNINIIKLLEESIEENESHNIGLYGGKAFSEFKKEDFNFIFDYVELNGNDLNVVEFVSFCTCKFWDIISTIKYKEEFWGRKFIEFNFLELLFSKAENILFSYNLLIQSKQYEQAFSIFRNYIELSSIIFACSLDKDFFEKYTSNTETEQEDIEMWFKHLKPSKISNFLKSRKGKDINKIENYSIDRFTGEQRATLYKYTSEISHSKFKSLKNNKDFNEMMVFSTDFLVNSTLLIHIINYDNLNYNSDKDERKLQIIVNLWIKILYGHILK</sequence>
<gene>
    <name evidence="1" type="ORF">ACFSX9_00550</name>
</gene>
<evidence type="ECO:0000313" key="1">
    <source>
        <dbReference type="EMBL" id="MFD2907213.1"/>
    </source>
</evidence>
<evidence type="ECO:0000313" key="2">
    <source>
        <dbReference type="Proteomes" id="UP001597549"/>
    </source>
</evidence>
<dbReference type="EMBL" id="JBHUOL010000002">
    <property type="protein sequence ID" value="MFD2907213.1"/>
    <property type="molecule type" value="Genomic_DNA"/>
</dbReference>
<dbReference type="Proteomes" id="UP001597549">
    <property type="component" value="Unassembled WGS sequence"/>
</dbReference>